<protein>
    <recommendedName>
        <fullName evidence="2">Antitoxin</fullName>
    </recommendedName>
</protein>
<dbReference type="InterPro" id="IPR036165">
    <property type="entry name" value="YefM-like_sf"/>
</dbReference>
<dbReference type="Gene3D" id="3.40.1620.10">
    <property type="entry name" value="YefM-like domain"/>
    <property type="match status" value="1"/>
</dbReference>
<dbReference type="SUPFAM" id="SSF143120">
    <property type="entry name" value="YefM-like"/>
    <property type="match status" value="1"/>
</dbReference>
<dbReference type="InterPro" id="IPR051405">
    <property type="entry name" value="phD/YefM_antitoxin"/>
</dbReference>
<evidence type="ECO:0000256" key="1">
    <source>
        <dbReference type="ARBA" id="ARBA00009981"/>
    </source>
</evidence>
<dbReference type="PANTHER" id="PTHR33713:SF10">
    <property type="entry name" value="ANTITOXIN YAFN"/>
    <property type="match status" value="1"/>
</dbReference>
<organism evidence="3 4">
    <name type="scientific">Aurantimicrobium minutum</name>
    <dbReference type="NCBI Taxonomy" id="708131"/>
    <lineage>
        <taxon>Bacteria</taxon>
        <taxon>Bacillati</taxon>
        <taxon>Actinomycetota</taxon>
        <taxon>Actinomycetes</taxon>
        <taxon>Micrococcales</taxon>
        <taxon>Microbacteriaceae</taxon>
        <taxon>Aurantimicrobium</taxon>
    </lineage>
</organism>
<dbReference type="PANTHER" id="PTHR33713">
    <property type="entry name" value="ANTITOXIN YAFN-RELATED"/>
    <property type="match status" value="1"/>
</dbReference>
<dbReference type="Proteomes" id="UP000243847">
    <property type="component" value="Chromosome sequence1"/>
</dbReference>
<reference evidence="3 4" key="1">
    <citation type="journal article" date="2016" name="Genome Announc.">
        <title>Complete Genome Sequence of Aurantimicrobium minutum Type Strain KNCT, a Planktonic Ultramicrobacterium Isolated from River Water.</title>
        <authorList>
            <person name="Nakai R."/>
            <person name="Fujisawa T."/>
            <person name="Nakamura Y."/>
            <person name="Nishide H."/>
            <person name="Uchiyama I."/>
            <person name="Baba T."/>
            <person name="Toyoda A."/>
            <person name="Fujiyama A."/>
            <person name="Naganuma T."/>
            <person name="Niki H."/>
        </authorList>
    </citation>
    <scope>NUCLEOTIDE SEQUENCE [LARGE SCALE GENOMIC DNA]</scope>
    <source>
        <strain evidence="3 4">KNC</strain>
    </source>
</reference>
<evidence type="ECO:0000313" key="3">
    <source>
        <dbReference type="EMBL" id="BAU99517.1"/>
    </source>
</evidence>
<evidence type="ECO:0000256" key="2">
    <source>
        <dbReference type="RuleBase" id="RU362080"/>
    </source>
</evidence>
<comment type="function">
    <text evidence="2">Antitoxin component of a type II toxin-antitoxin (TA) system.</text>
</comment>
<name>A0A173LXC9_9MICO</name>
<dbReference type="NCBIfam" id="TIGR01552">
    <property type="entry name" value="phd_fam"/>
    <property type="match status" value="1"/>
</dbReference>
<sequence>MKCAGLARRSCSQAYHAGFLDAIILYMTTLSLAEARANLSKLVEAAVTTQEVFEITRNGNRDAVLMSADEYDSLIETIDILGDEETMSQLRVALAQQKAGLSVAMDKETLLASVAARMPE</sequence>
<comment type="similarity">
    <text evidence="1 2">Belongs to the phD/YefM antitoxin family.</text>
</comment>
<evidence type="ECO:0000313" key="4">
    <source>
        <dbReference type="Proteomes" id="UP000243847"/>
    </source>
</evidence>
<dbReference type="AlphaFoldDB" id="A0A173LXC9"/>
<proteinExistence type="inferred from homology"/>
<dbReference type="EMBL" id="AP017457">
    <property type="protein sequence ID" value="BAU99517.1"/>
    <property type="molecule type" value="Genomic_DNA"/>
</dbReference>
<dbReference type="KEGG" id="amin:AUMI_19750"/>
<dbReference type="Pfam" id="PF02604">
    <property type="entry name" value="PhdYeFM_antitox"/>
    <property type="match status" value="1"/>
</dbReference>
<gene>
    <name evidence="3" type="ORF">AUMI_19750</name>
</gene>
<accession>A0A173LXC9</accession>
<dbReference type="InterPro" id="IPR006442">
    <property type="entry name" value="Antitoxin_Phd/YefM"/>
</dbReference>